<accession>F0WX19</accession>
<dbReference type="HOGENOM" id="CLU_2241630_0_0_1"/>
<name>F0WX19_9STRA</name>
<evidence type="ECO:0000313" key="1">
    <source>
        <dbReference type="EMBL" id="CCA26007.1"/>
    </source>
</evidence>
<reference evidence="1" key="2">
    <citation type="submission" date="2011-02" db="EMBL/GenBank/DDBJ databases">
        <authorList>
            <person name="MacLean D."/>
        </authorList>
    </citation>
    <scope>NUCLEOTIDE SEQUENCE</scope>
</reference>
<gene>
    <name evidence="1" type="primary">AlNc14C339G10775</name>
    <name evidence="1" type="ORF">ALNC14_121510</name>
</gene>
<protein>
    <submittedName>
        <fullName evidence="1">AlNc14C339G10775 protein</fullName>
    </submittedName>
</protein>
<proteinExistence type="predicted"/>
<dbReference type="AlphaFoldDB" id="F0WX19"/>
<organism evidence="1">
    <name type="scientific">Albugo laibachii Nc14</name>
    <dbReference type="NCBI Taxonomy" id="890382"/>
    <lineage>
        <taxon>Eukaryota</taxon>
        <taxon>Sar</taxon>
        <taxon>Stramenopiles</taxon>
        <taxon>Oomycota</taxon>
        <taxon>Peronosporomycetes</taxon>
        <taxon>Albuginales</taxon>
        <taxon>Albuginaceae</taxon>
        <taxon>Albugo</taxon>
    </lineage>
</organism>
<dbReference type="EMBL" id="FR824384">
    <property type="protein sequence ID" value="CCA26007.1"/>
    <property type="molecule type" value="Genomic_DNA"/>
</dbReference>
<reference evidence="1" key="1">
    <citation type="journal article" date="2011" name="PLoS Biol.">
        <title>Gene gain and loss during evolution of obligate parasitism in the white rust pathogen of Arabidopsis thaliana.</title>
        <authorList>
            <person name="Kemen E."/>
            <person name="Gardiner A."/>
            <person name="Schultz-Larsen T."/>
            <person name="Kemen A.C."/>
            <person name="Balmuth A.L."/>
            <person name="Robert-Seilaniantz A."/>
            <person name="Bailey K."/>
            <person name="Holub E."/>
            <person name="Studholme D.J."/>
            <person name="Maclean D."/>
            <person name="Jones J.D."/>
        </authorList>
    </citation>
    <scope>NUCLEOTIDE SEQUENCE</scope>
</reference>
<sequence length="105" mass="11721">MREEGSVYIRCCAILSVCSNHLNNTNCLCKHSSKCQGRSENLMTELSRRYSDNVPQWSWILGRHRSSTTPIACVFFHQASGVAVGNLAYRVGIVELSLSPTMMPL</sequence>